<organism evidence="2 3">
    <name type="scientific">Agrococcus terreus</name>
    <dbReference type="NCBI Taxonomy" id="574649"/>
    <lineage>
        <taxon>Bacteria</taxon>
        <taxon>Bacillati</taxon>
        <taxon>Actinomycetota</taxon>
        <taxon>Actinomycetes</taxon>
        <taxon>Micrococcales</taxon>
        <taxon>Microbacteriaceae</taxon>
        <taxon>Agrococcus</taxon>
    </lineage>
</organism>
<dbReference type="RefSeq" id="WP_188714867.1">
    <property type="nucleotide sequence ID" value="NZ_BAABBD010000001.1"/>
</dbReference>
<dbReference type="InterPro" id="IPR020835">
    <property type="entry name" value="Catalase_sf"/>
</dbReference>
<evidence type="ECO:0000256" key="1">
    <source>
        <dbReference type="SAM" id="MobiDB-lite"/>
    </source>
</evidence>
<proteinExistence type="predicted"/>
<evidence type="ECO:0008006" key="4">
    <source>
        <dbReference type="Google" id="ProtNLM"/>
    </source>
</evidence>
<gene>
    <name evidence="2" type="ORF">GCM10010968_00890</name>
</gene>
<accession>A0ABQ2K9I0</accession>
<reference evidence="3" key="1">
    <citation type="journal article" date="2019" name="Int. J. Syst. Evol. Microbiol.">
        <title>The Global Catalogue of Microorganisms (GCM) 10K type strain sequencing project: providing services to taxonomists for standard genome sequencing and annotation.</title>
        <authorList>
            <consortium name="The Broad Institute Genomics Platform"/>
            <consortium name="The Broad Institute Genome Sequencing Center for Infectious Disease"/>
            <person name="Wu L."/>
            <person name="Ma J."/>
        </authorList>
    </citation>
    <scope>NUCLEOTIDE SEQUENCE [LARGE SCALE GENOMIC DNA]</scope>
    <source>
        <strain evidence="3">CGMCC 1.6960</strain>
    </source>
</reference>
<evidence type="ECO:0000313" key="3">
    <source>
        <dbReference type="Proteomes" id="UP000626982"/>
    </source>
</evidence>
<evidence type="ECO:0000313" key="2">
    <source>
        <dbReference type="EMBL" id="GGN76944.1"/>
    </source>
</evidence>
<dbReference type="Proteomes" id="UP000626982">
    <property type="component" value="Unassembled WGS sequence"/>
</dbReference>
<comment type="caution">
    <text evidence="2">The sequence shown here is derived from an EMBL/GenBank/DDBJ whole genome shotgun (WGS) entry which is preliminary data.</text>
</comment>
<feature type="region of interest" description="Disordered" evidence="1">
    <location>
        <begin position="1"/>
        <end position="25"/>
    </location>
</feature>
<dbReference type="SUPFAM" id="SSF56634">
    <property type="entry name" value="Heme-dependent catalase-like"/>
    <property type="match status" value="1"/>
</dbReference>
<sequence>MGDTRERRSSGTARATTGGTAGAGPGSGVARAIGWALGAGFAALAAVRRPHPIHPHGVVLHGSLTRSGSDLATGVPWLDEPADAVPVLARASRSAGVPAPLPDVIGLAVRLDGGGRPADLELASTGVGWPWRFGLVPHGSPSKALLGSLLPYRTPTGPVLLAARTIAPDDLPAEPDALARRLERQPWRLAVLAARPRGDWHRIGELTLRRAPGPRDALLRFDAGRHPLPGTEQYDWVRRLRDPAYRRVQGDIDAG</sequence>
<keyword evidence="3" id="KW-1185">Reference proteome</keyword>
<protein>
    <recommendedName>
        <fullName evidence="4">Phosphodiesterase</fullName>
    </recommendedName>
</protein>
<dbReference type="EMBL" id="BMLM01000001">
    <property type="protein sequence ID" value="GGN76944.1"/>
    <property type="molecule type" value="Genomic_DNA"/>
</dbReference>
<name>A0ABQ2K9I0_9MICO</name>